<evidence type="ECO:0000313" key="3">
    <source>
        <dbReference type="EnsemblProtists" id="EKX51467"/>
    </source>
</evidence>
<name>L1JSP5_GUITC</name>
<feature type="compositionally biased region" description="Basic and acidic residues" evidence="1">
    <location>
        <begin position="17"/>
        <end position="26"/>
    </location>
</feature>
<proteinExistence type="predicted"/>
<feature type="compositionally biased region" description="Low complexity" evidence="1">
    <location>
        <begin position="147"/>
        <end position="158"/>
    </location>
</feature>
<reference evidence="2 4" key="1">
    <citation type="journal article" date="2012" name="Nature">
        <title>Algal genomes reveal evolutionary mosaicism and the fate of nucleomorphs.</title>
        <authorList>
            <consortium name="DOE Joint Genome Institute"/>
            <person name="Curtis B.A."/>
            <person name="Tanifuji G."/>
            <person name="Burki F."/>
            <person name="Gruber A."/>
            <person name="Irimia M."/>
            <person name="Maruyama S."/>
            <person name="Arias M.C."/>
            <person name="Ball S.G."/>
            <person name="Gile G.H."/>
            <person name="Hirakawa Y."/>
            <person name="Hopkins J.F."/>
            <person name="Kuo A."/>
            <person name="Rensing S.A."/>
            <person name="Schmutz J."/>
            <person name="Symeonidi A."/>
            <person name="Elias M."/>
            <person name="Eveleigh R.J."/>
            <person name="Herman E.K."/>
            <person name="Klute M.J."/>
            <person name="Nakayama T."/>
            <person name="Obornik M."/>
            <person name="Reyes-Prieto A."/>
            <person name="Armbrust E.V."/>
            <person name="Aves S.J."/>
            <person name="Beiko R.G."/>
            <person name="Coutinho P."/>
            <person name="Dacks J.B."/>
            <person name="Durnford D.G."/>
            <person name="Fast N.M."/>
            <person name="Green B.R."/>
            <person name="Grisdale C.J."/>
            <person name="Hempel F."/>
            <person name="Henrissat B."/>
            <person name="Hoppner M.P."/>
            <person name="Ishida K."/>
            <person name="Kim E."/>
            <person name="Koreny L."/>
            <person name="Kroth P.G."/>
            <person name="Liu Y."/>
            <person name="Malik S.B."/>
            <person name="Maier U.G."/>
            <person name="McRose D."/>
            <person name="Mock T."/>
            <person name="Neilson J.A."/>
            <person name="Onodera N.T."/>
            <person name="Poole A.M."/>
            <person name="Pritham E.J."/>
            <person name="Richards T.A."/>
            <person name="Rocap G."/>
            <person name="Roy S.W."/>
            <person name="Sarai C."/>
            <person name="Schaack S."/>
            <person name="Shirato S."/>
            <person name="Slamovits C.H."/>
            <person name="Spencer D.F."/>
            <person name="Suzuki S."/>
            <person name="Worden A.Z."/>
            <person name="Zauner S."/>
            <person name="Barry K."/>
            <person name="Bell C."/>
            <person name="Bharti A.K."/>
            <person name="Crow J.A."/>
            <person name="Grimwood J."/>
            <person name="Kramer R."/>
            <person name="Lindquist E."/>
            <person name="Lucas S."/>
            <person name="Salamov A."/>
            <person name="McFadden G.I."/>
            <person name="Lane C.E."/>
            <person name="Keeling P.J."/>
            <person name="Gray M.W."/>
            <person name="Grigoriev I.V."/>
            <person name="Archibald J.M."/>
        </authorList>
    </citation>
    <scope>NUCLEOTIDE SEQUENCE</scope>
    <source>
        <strain evidence="2 4">CCMP2712</strain>
    </source>
</reference>
<dbReference type="EMBL" id="JH992975">
    <property type="protein sequence ID" value="EKX51467.1"/>
    <property type="molecule type" value="Genomic_DNA"/>
</dbReference>
<evidence type="ECO:0000313" key="4">
    <source>
        <dbReference type="Proteomes" id="UP000011087"/>
    </source>
</evidence>
<dbReference type="KEGG" id="gtt:GUITHDRAFT_102735"/>
<gene>
    <name evidence="2" type="ORF">GUITHDRAFT_102735</name>
</gene>
<feature type="region of interest" description="Disordered" evidence="1">
    <location>
        <begin position="100"/>
        <end position="158"/>
    </location>
</feature>
<protein>
    <submittedName>
        <fullName evidence="2 3">Uncharacterized protein</fullName>
    </submittedName>
</protein>
<dbReference type="RefSeq" id="XP_005838447.1">
    <property type="nucleotide sequence ID" value="XM_005838390.1"/>
</dbReference>
<keyword evidence="4" id="KW-1185">Reference proteome</keyword>
<dbReference type="EnsemblProtists" id="EKX51467">
    <property type="protein sequence ID" value="EKX51467"/>
    <property type="gene ID" value="GUITHDRAFT_102735"/>
</dbReference>
<reference evidence="3" key="3">
    <citation type="submission" date="2016-03" db="UniProtKB">
        <authorList>
            <consortium name="EnsemblProtists"/>
        </authorList>
    </citation>
    <scope>IDENTIFICATION</scope>
</reference>
<accession>L1JSP5</accession>
<dbReference type="Proteomes" id="UP000011087">
    <property type="component" value="Unassembled WGS sequence"/>
</dbReference>
<dbReference type="PaxDb" id="55529-EKX51467"/>
<evidence type="ECO:0000313" key="2">
    <source>
        <dbReference type="EMBL" id="EKX51467.1"/>
    </source>
</evidence>
<feature type="region of interest" description="Disordered" evidence="1">
    <location>
        <begin position="1"/>
        <end position="36"/>
    </location>
</feature>
<sequence>MKNQEARNCEEEDREDREDREGELGKQKPPVNFVKGEDEEKKIGVVRFQKKIAPQPVVAWESVTGADVKESARQVQWEKQREKEAMDRALALAVKMQSKQSEMRDLRAPRRAQKVESVQGRANIEEMKDSGKSGLFSSFGKKKGPKEANAAAQGEAQASFGVNVNAAMADFEKRRKNTQAPAILEGNMVTRMMQHGPLTYQ</sequence>
<dbReference type="HOGENOM" id="CLU_1362649_0_0_1"/>
<dbReference type="GeneID" id="17308128"/>
<organism evidence="2">
    <name type="scientific">Guillardia theta (strain CCMP2712)</name>
    <name type="common">Cryptophyte</name>
    <dbReference type="NCBI Taxonomy" id="905079"/>
    <lineage>
        <taxon>Eukaryota</taxon>
        <taxon>Cryptophyceae</taxon>
        <taxon>Pyrenomonadales</taxon>
        <taxon>Geminigeraceae</taxon>
        <taxon>Guillardia</taxon>
    </lineage>
</organism>
<evidence type="ECO:0000256" key="1">
    <source>
        <dbReference type="SAM" id="MobiDB-lite"/>
    </source>
</evidence>
<reference evidence="4" key="2">
    <citation type="submission" date="2012-11" db="EMBL/GenBank/DDBJ databases">
        <authorList>
            <person name="Kuo A."/>
            <person name="Curtis B.A."/>
            <person name="Tanifuji G."/>
            <person name="Burki F."/>
            <person name="Gruber A."/>
            <person name="Irimia M."/>
            <person name="Maruyama S."/>
            <person name="Arias M.C."/>
            <person name="Ball S.G."/>
            <person name="Gile G.H."/>
            <person name="Hirakawa Y."/>
            <person name="Hopkins J.F."/>
            <person name="Rensing S.A."/>
            <person name="Schmutz J."/>
            <person name="Symeonidi A."/>
            <person name="Elias M."/>
            <person name="Eveleigh R.J."/>
            <person name="Herman E.K."/>
            <person name="Klute M.J."/>
            <person name="Nakayama T."/>
            <person name="Obornik M."/>
            <person name="Reyes-Prieto A."/>
            <person name="Armbrust E.V."/>
            <person name="Aves S.J."/>
            <person name="Beiko R.G."/>
            <person name="Coutinho P."/>
            <person name="Dacks J.B."/>
            <person name="Durnford D.G."/>
            <person name="Fast N.M."/>
            <person name="Green B.R."/>
            <person name="Grisdale C."/>
            <person name="Hempe F."/>
            <person name="Henrissat B."/>
            <person name="Hoppner M.P."/>
            <person name="Ishida K.-I."/>
            <person name="Kim E."/>
            <person name="Koreny L."/>
            <person name="Kroth P.G."/>
            <person name="Liu Y."/>
            <person name="Malik S.-B."/>
            <person name="Maier U.G."/>
            <person name="McRose D."/>
            <person name="Mock T."/>
            <person name="Neilson J.A."/>
            <person name="Onodera N.T."/>
            <person name="Poole A.M."/>
            <person name="Pritham E.J."/>
            <person name="Richards T.A."/>
            <person name="Rocap G."/>
            <person name="Roy S.W."/>
            <person name="Sarai C."/>
            <person name="Schaack S."/>
            <person name="Shirato S."/>
            <person name="Slamovits C.H."/>
            <person name="Spencer D.F."/>
            <person name="Suzuki S."/>
            <person name="Worden A.Z."/>
            <person name="Zauner S."/>
            <person name="Barry K."/>
            <person name="Bell C."/>
            <person name="Bharti A.K."/>
            <person name="Crow J.A."/>
            <person name="Grimwood J."/>
            <person name="Kramer R."/>
            <person name="Lindquist E."/>
            <person name="Lucas S."/>
            <person name="Salamov A."/>
            <person name="McFadden G.I."/>
            <person name="Lane C.E."/>
            <person name="Keeling P.J."/>
            <person name="Gray M.W."/>
            <person name="Grigoriev I.V."/>
            <person name="Archibald J.M."/>
        </authorList>
    </citation>
    <scope>NUCLEOTIDE SEQUENCE</scope>
    <source>
        <strain evidence="4">CCMP2712</strain>
    </source>
</reference>
<dbReference type="AlphaFoldDB" id="L1JSP5"/>